<accession>A0A645FJ19</accession>
<dbReference type="AlphaFoldDB" id="A0A645FJ19"/>
<protein>
    <submittedName>
        <fullName evidence="1">Uncharacterized protein</fullName>
    </submittedName>
</protein>
<proteinExistence type="predicted"/>
<organism evidence="1">
    <name type="scientific">bioreactor metagenome</name>
    <dbReference type="NCBI Taxonomy" id="1076179"/>
    <lineage>
        <taxon>unclassified sequences</taxon>
        <taxon>metagenomes</taxon>
        <taxon>ecological metagenomes</taxon>
    </lineage>
</organism>
<comment type="caution">
    <text evidence="1">The sequence shown here is derived from an EMBL/GenBank/DDBJ whole genome shotgun (WGS) entry which is preliminary data.</text>
</comment>
<evidence type="ECO:0000313" key="1">
    <source>
        <dbReference type="EMBL" id="MPN12243.1"/>
    </source>
</evidence>
<name>A0A645FJ19_9ZZZZ</name>
<reference evidence="1" key="1">
    <citation type="submission" date="2019-08" db="EMBL/GenBank/DDBJ databases">
        <authorList>
            <person name="Kucharzyk K."/>
            <person name="Murdoch R.W."/>
            <person name="Higgins S."/>
            <person name="Loffler F."/>
        </authorList>
    </citation>
    <scope>NUCLEOTIDE SEQUENCE</scope>
</reference>
<sequence>MGHPAVAKMIKKGFHLARHMVDIDGRRENKQISFLHGLGYGFEVFIIRAFRVVGEALPTTPAKIGQIPGQKKFLNTIAAG</sequence>
<gene>
    <name evidence="1" type="ORF">SDC9_159555</name>
</gene>
<dbReference type="EMBL" id="VSSQ01058547">
    <property type="protein sequence ID" value="MPN12243.1"/>
    <property type="molecule type" value="Genomic_DNA"/>
</dbReference>